<organism evidence="1 2">
    <name type="scientific">Babesia divergens</name>
    <dbReference type="NCBI Taxonomy" id="32595"/>
    <lineage>
        <taxon>Eukaryota</taxon>
        <taxon>Sar</taxon>
        <taxon>Alveolata</taxon>
        <taxon>Apicomplexa</taxon>
        <taxon>Aconoidasida</taxon>
        <taxon>Piroplasmida</taxon>
        <taxon>Babesiidae</taxon>
        <taxon>Babesia</taxon>
    </lineage>
</organism>
<keyword evidence="2" id="KW-1185">Reference proteome</keyword>
<proteinExistence type="predicted"/>
<accession>A0AAD9LJI1</accession>
<reference evidence="1" key="1">
    <citation type="journal article" date="2014" name="Nucleic Acids Res.">
        <title>The evolutionary dynamics of variant antigen genes in Babesia reveal a history of genomic innovation underlying host-parasite interaction.</title>
        <authorList>
            <person name="Jackson A.P."/>
            <person name="Otto T.D."/>
            <person name="Darby A."/>
            <person name="Ramaprasad A."/>
            <person name="Xia D."/>
            <person name="Echaide I.E."/>
            <person name="Farber M."/>
            <person name="Gahlot S."/>
            <person name="Gamble J."/>
            <person name="Gupta D."/>
            <person name="Gupta Y."/>
            <person name="Jackson L."/>
            <person name="Malandrin L."/>
            <person name="Malas T.B."/>
            <person name="Moussa E."/>
            <person name="Nair M."/>
            <person name="Reid A.J."/>
            <person name="Sanders M."/>
            <person name="Sharma J."/>
            <person name="Tracey A."/>
            <person name="Quail M.A."/>
            <person name="Weir W."/>
            <person name="Wastling J.M."/>
            <person name="Hall N."/>
            <person name="Willadsen P."/>
            <person name="Lingelbach K."/>
            <person name="Shiels B."/>
            <person name="Tait A."/>
            <person name="Berriman M."/>
            <person name="Allred D.R."/>
            <person name="Pain A."/>
        </authorList>
    </citation>
    <scope>NUCLEOTIDE SEQUENCE</scope>
    <source>
        <strain evidence="1">1802A</strain>
    </source>
</reference>
<protein>
    <submittedName>
        <fullName evidence="1">Secreted antigen 1</fullName>
    </submittedName>
</protein>
<evidence type="ECO:0000313" key="1">
    <source>
        <dbReference type="EMBL" id="KAK1939113.1"/>
    </source>
</evidence>
<comment type="caution">
    <text evidence="1">The sequence shown here is derived from an EMBL/GenBank/DDBJ whole genome shotgun (WGS) entry which is preliminary data.</text>
</comment>
<dbReference type="AlphaFoldDB" id="A0AAD9LJI1"/>
<dbReference type="Proteomes" id="UP001195914">
    <property type="component" value="Unassembled WGS sequence"/>
</dbReference>
<evidence type="ECO:0000313" key="2">
    <source>
        <dbReference type="Proteomes" id="UP001195914"/>
    </source>
</evidence>
<dbReference type="EMBL" id="JAHBMH010000015">
    <property type="protein sequence ID" value="KAK1939113.1"/>
    <property type="molecule type" value="Genomic_DNA"/>
</dbReference>
<name>A0AAD9LJI1_BABDI</name>
<sequence>MSEAKECSGIQFKHGSLKEILEELYKLQEWDFKQSVFNHLKDGLRTYCGETYLDAFYGSRGGSSYGGYIQAFTFDARNICLAIVKSVQWDGRSDNTHKDHPQCIQNYAEALKDCLPKTYAAFYYLYFMGSKTDFSGMHGGQWKDYACDGLTYDYGSGRGRVSKVDLYLWLTDVNGSGTGLVKRGFTHSDKHSFTNKKGSEVATAIANIIKHDSPEALQKVLCGFMFVCSWDDALTGHAICFLHTFCSKVNGNSEETLKEKWNGMESKKSYEDLKHICTDLSPNLQPFVDGSSTYLQAVCQESADLFEEIWDDSKFVVYCEWLKETLTDIIASLNEISLKPSPWSAETLERSHTAGPFKYGFVFTGSWDGSWDNHREVVQSQINELTASLNSLLKCLNGDSSAISDASIQEPTGNSGVTAAGAATGVLSLGGAGAGAAYGFNLFGLKDIMSGVFGAIRGLVVGF</sequence>
<gene>
    <name evidence="1" type="ORF">X943_001839</name>
</gene>
<reference evidence="1" key="2">
    <citation type="submission" date="2021-05" db="EMBL/GenBank/DDBJ databases">
        <authorList>
            <person name="Pain A."/>
        </authorList>
    </citation>
    <scope>NUCLEOTIDE SEQUENCE</scope>
    <source>
        <strain evidence="1">1802A</strain>
    </source>
</reference>